<accession>A0A8S5VEW4</accession>
<proteinExistence type="predicted"/>
<organism evidence="1">
    <name type="scientific">Siphoviridae sp. ctSXZ3</name>
    <dbReference type="NCBI Taxonomy" id="2825510"/>
    <lineage>
        <taxon>Viruses</taxon>
        <taxon>Duplodnaviria</taxon>
        <taxon>Heunggongvirae</taxon>
        <taxon>Uroviricota</taxon>
        <taxon>Caudoviricetes</taxon>
    </lineage>
</organism>
<dbReference type="EMBL" id="BK016252">
    <property type="protein sequence ID" value="DAG05222.1"/>
    <property type="molecule type" value="Genomic_DNA"/>
</dbReference>
<sequence length="60" mass="6559">MRGSSARSFNAFCRAASFSRGIRRNSRESPTVLSYGMTAGLSWSLSAPRPLFGSRTRNGM</sequence>
<protein>
    <submittedName>
        <fullName evidence="1">Uncharacterized protein</fullName>
    </submittedName>
</protein>
<name>A0A8S5VEW4_9CAUD</name>
<evidence type="ECO:0000313" key="1">
    <source>
        <dbReference type="EMBL" id="DAG05222.1"/>
    </source>
</evidence>
<reference evidence="1" key="1">
    <citation type="journal article" date="2021" name="Proc. Natl. Acad. Sci. U.S.A.">
        <title>A Catalog of Tens of Thousands of Viruses from Human Metagenomes Reveals Hidden Associations with Chronic Diseases.</title>
        <authorList>
            <person name="Tisza M.J."/>
            <person name="Buck C.B."/>
        </authorList>
    </citation>
    <scope>NUCLEOTIDE SEQUENCE</scope>
    <source>
        <strain evidence="1">CtSXZ3</strain>
    </source>
</reference>